<dbReference type="InterPro" id="IPR050263">
    <property type="entry name" value="Bact_Fimbrial_Adh_Pro"/>
</dbReference>
<dbReference type="InterPro" id="IPR008966">
    <property type="entry name" value="Adhesion_dom_sf"/>
</dbReference>
<dbReference type="EMBL" id="LR134155">
    <property type="protein sequence ID" value="VEA70153.1"/>
    <property type="molecule type" value="Genomic_DNA"/>
</dbReference>
<dbReference type="GO" id="GO:0009289">
    <property type="term" value="C:pilus"/>
    <property type="evidence" value="ECO:0007669"/>
    <property type="project" value="InterPro"/>
</dbReference>
<organism evidence="3 4">
    <name type="scientific">Serratia rubidaea</name>
    <name type="common">Serratia marinorubra</name>
    <dbReference type="NCBI Taxonomy" id="61652"/>
    <lineage>
        <taxon>Bacteria</taxon>
        <taxon>Pseudomonadati</taxon>
        <taxon>Pseudomonadota</taxon>
        <taxon>Gammaproteobacteria</taxon>
        <taxon>Enterobacterales</taxon>
        <taxon>Yersiniaceae</taxon>
        <taxon>Serratia</taxon>
    </lineage>
</organism>
<dbReference type="InterPro" id="IPR036937">
    <property type="entry name" value="Adhesion_dom_fimbrial_sf"/>
</dbReference>
<dbReference type="PANTHER" id="PTHR33420:SF9">
    <property type="entry name" value="MINOR FIMBRIAL SUBUNIT"/>
    <property type="match status" value="1"/>
</dbReference>
<dbReference type="InterPro" id="IPR000259">
    <property type="entry name" value="Adhesion_dom_fimbrial"/>
</dbReference>
<reference evidence="3 4" key="1">
    <citation type="submission" date="2018-12" db="EMBL/GenBank/DDBJ databases">
        <authorList>
            <consortium name="Pathogen Informatics"/>
        </authorList>
    </citation>
    <scope>NUCLEOTIDE SEQUENCE [LARGE SCALE GENOMIC DNA]</scope>
    <source>
        <strain evidence="3 4">NCTC9419</strain>
    </source>
</reference>
<keyword evidence="1" id="KW-0732">Signal</keyword>
<feature type="domain" description="Fimbrial-type adhesion" evidence="2">
    <location>
        <begin position="31"/>
        <end position="178"/>
    </location>
</feature>
<proteinExistence type="predicted"/>
<dbReference type="GO" id="GO:0043709">
    <property type="term" value="P:cell adhesion involved in single-species biofilm formation"/>
    <property type="evidence" value="ECO:0007669"/>
    <property type="project" value="TreeGrafter"/>
</dbReference>
<name>A0A3S4FRC6_SERRU</name>
<feature type="signal peptide" evidence="1">
    <location>
        <begin position="1"/>
        <end position="23"/>
    </location>
</feature>
<evidence type="ECO:0000313" key="4">
    <source>
        <dbReference type="Proteomes" id="UP000271603"/>
    </source>
</evidence>
<dbReference type="PANTHER" id="PTHR33420">
    <property type="entry name" value="FIMBRIAL SUBUNIT ELFA-RELATED"/>
    <property type="match status" value="1"/>
</dbReference>
<dbReference type="Gene3D" id="2.60.40.1090">
    <property type="entry name" value="Fimbrial-type adhesion domain"/>
    <property type="match status" value="1"/>
</dbReference>
<evidence type="ECO:0000259" key="2">
    <source>
        <dbReference type="Pfam" id="PF00419"/>
    </source>
</evidence>
<dbReference type="AlphaFoldDB" id="A0A3S4FRC6"/>
<dbReference type="Proteomes" id="UP000271603">
    <property type="component" value="Chromosome"/>
</dbReference>
<gene>
    <name evidence="3" type="primary">prsK</name>
    <name evidence="3" type="ORF">NCTC9419_01645</name>
</gene>
<evidence type="ECO:0000256" key="1">
    <source>
        <dbReference type="SAM" id="SignalP"/>
    </source>
</evidence>
<evidence type="ECO:0000313" key="3">
    <source>
        <dbReference type="EMBL" id="VEA70153.1"/>
    </source>
</evidence>
<dbReference type="Pfam" id="PF00419">
    <property type="entry name" value="Fimbrial"/>
    <property type="match status" value="1"/>
</dbReference>
<feature type="chain" id="PRO_5018782753" evidence="1">
    <location>
        <begin position="24"/>
        <end position="179"/>
    </location>
</feature>
<sequence length="179" mass="19460">MNRYLGICIALLSAIGAMGNAMANSSPIELKFSGTLLEKQCIHDSAEDAYRVELPLLSVKYFQHYGRGPTTRFALRFKDCSTATLNKQVQMVFHSPQVVNVDGVSMLPTEGGTGVVLGLNNADGQPIVLETPFKAGVITQTGIGSSNELFFEVYPLVIDRNDVNPGEYSATVTFEMSYL</sequence>
<protein>
    <submittedName>
        <fullName evidence="3">P pilus assembly protein, pilin FimA</fullName>
    </submittedName>
</protein>
<dbReference type="RefSeq" id="WP_128143861.1">
    <property type="nucleotide sequence ID" value="NZ_CBIFXG010000009.1"/>
</dbReference>
<accession>A0A3S4FRC6</accession>
<dbReference type="SUPFAM" id="SSF49401">
    <property type="entry name" value="Bacterial adhesins"/>
    <property type="match status" value="1"/>
</dbReference>